<sequence length="19" mass="2382">MYVTSHLNFIYHFLLIQQN</sequence>
<accession>A0A2P2PHJ5</accession>
<proteinExistence type="predicted"/>
<name>A0A2P2PHJ5_RHIMU</name>
<protein>
    <submittedName>
        <fullName evidence="1">Uncharacterized protein</fullName>
    </submittedName>
</protein>
<evidence type="ECO:0000313" key="1">
    <source>
        <dbReference type="EMBL" id="MBX54183.1"/>
    </source>
</evidence>
<dbReference type="EMBL" id="GGEC01073699">
    <property type="protein sequence ID" value="MBX54183.1"/>
    <property type="molecule type" value="Transcribed_RNA"/>
</dbReference>
<dbReference type="AlphaFoldDB" id="A0A2P2PHJ5"/>
<reference evidence="1" key="1">
    <citation type="submission" date="2018-02" db="EMBL/GenBank/DDBJ databases">
        <title>Rhizophora mucronata_Transcriptome.</title>
        <authorList>
            <person name="Meera S.P."/>
            <person name="Sreeshan A."/>
            <person name="Augustine A."/>
        </authorList>
    </citation>
    <scope>NUCLEOTIDE SEQUENCE</scope>
    <source>
        <tissue evidence="1">Leaf</tissue>
    </source>
</reference>
<organism evidence="1">
    <name type="scientific">Rhizophora mucronata</name>
    <name type="common">Asiatic mangrove</name>
    <dbReference type="NCBI Taxonomy" id="61149"/>
    <lineage>
        <taxon>Eukaryota</taxon>
        <taxon>Viridiplantae</taxon>
        <taxon>Streptophyta</taxon>
        <taxon>Embryophyta</taxon>
        <taxon>Tracheophyta</taxon>
        <taxon>Spermatophyta</taxon>
        <taxon>Magnoliopsida</taxon>
        <taxon>eudicotyledons</taxon>
        <taxon>Gunneridae</taxon>
        <taxon>Pentapetalae</taxon>
        <taxon>rosids</taxon>
        <taxon>fabids</taxon>
        <taxon>Malpighiales</taxon>
        <taxon>Rhizophoraceae</taxon>
        <taxon>Rhizophora</taxon>
    </lineage>
</organism>